<organism evidence="1 2">
    <name type="scientific">Trypanosoma cruzi</name>
    <dbReference type="NCBI Taxonomy" id="5693"/>
    <lineage>
        <taxon>Eukaryota</taxon>
        <taxon>Discoba</taxon>
        <taxon>Euglenozoa</taxon>
        <taxon>Kinetoplastea</taxon>
        <taxon>Metakinetoplastina</taxon>
        <taxon>Trypanosomatida</taxon>
        <taxon>Trypanosomatidae</taxon>
        <taxon>Trypanosoma</taxon>
        <taxon>Schizotrypanum</taxon>
    </lineage>
</organism>
<dbReference type="PANTHER" id="PTHR40743">
    <property type="entry name" value="NUCLEOTIDE-DIPHOSPHO-SUGAR TRANSFERASE CONTAINING PROTEIN"/>
    <property type="match status" value="1"/>
</dbReference>
<dbReference type="VEuPathDB" id="TriTrypDB:Tc_MARK_9310"/>
<sequence>MNIVTSYFVVKRLPGSIFLGEASLRHRDARQEEYMECIRRNAAHAEVVSLHILIEGTEAYRQFRQRVMEDDYFFQSKEMRRKIVPVLWPEAQPTYADLFQHANKLLRGKLTMICNADVYLPQVGASVRELQKLFDSDPTRRLSVALTRYESEDRRDAPLIEAYRGSHDAFIFRPPTEASFVESVRHPQNCYKAENIVLYELQRHGYVVVNPCRSFMLVHHHTADLRQWLPAVDEERYAAGTALHHSGGTRHVKTNKPFMTTSNVVVVFVVAAGRSLSSLFLCVHVCVCLWDAHSPQFLFFFFFLIPITLRGS</sequence>
<proteinExistence type="predicted"/>
<dbReference type="VEuPathDB" id="TriTrypDB:TcBrA4_0138280"/>
<dbReference type="Proteomes" id="UP000246121">
    <property type="component" value="Unassembled WGS sequence"/>
</dbReference>
<protein>
    <submittedName>
        <fullName evidence="1">Uncharacterized protein</fullName>
    </submittedName>
</protein>
<dbReference type="VEuPathDB" id="TriTrypDB:TCDM_08336"/>
<dbReference type="AlphaFoldDB" id="A0A2V2UZQ8"/>
<reference evidence="1 2" key="1">
    <citation type="journal article" date="2018" name="Microb. Genom.">
        <title>Expanding an expanded genome: long-read sequencing of Trypanosoma cruzi.</title>
        <authorList>
            <person name="Berna L."/>
            <person name="Rodriguez M."/>
            <person name="Chiribao M.L."/>
            <person name="Parodi-Talice A."/>
            <person name="Pita S."/>
            <person name="Rijo G."/>
            <person name="Alvarez-Valin F."/>
            <person name="Robello C."/>
        </authorList>
    </citation>
    <scope>NUCLEOTIDE SEQUENCE [LARGE SCALE GENOMIC DNA]</scope>
    <source>
        <strain evidence="1 2">Dm28c</strain>
    </source>
</reference>
<dbReference type="VEuPathDB" id="TriTrypDB:C4B63_77g80"/>
<dbReference type="VEuPathDB" id="TriTrypDB:ECC02_002141"/>
<dbReference type="PANTHER" id="PTHR40743:SF1">
    <property type="entry name" value="POSSIBLE GLYCOSYLTRANSFERASE"/>
    <property type="match status" value="1"/>
</dbReference>
<dbReference type="VEuPathDB" id="TriTrypDB:TcYC6_0031410"/>
<evidence type="ECO:0000313" key="2">
    <source>
        <dbReference type="Proteomes" id="UP000246121"/>
    </source>
</evidence>
<accession>A0A2V2UZQ8</accession>
<dbReference type="VEuPathDB" id="TriTrypDB:BCY84_09344"/>
<dbReference type="EMBL" id="PRFA01000077">
    <property type="protein sequence ID" value="PWU88278.1"/>
    <property type="molecule type" value="Genomic_DNA"/>
</dbReference>
<dbReference type="VEuPathDB" id="TriTrypDB:TcCLB.504425.100"/>
<evidence type="ECO:0000313" key="1">
    <source>
        <dbReference type="EMBL" id="PWU88278.1"/>
    </source>
</evidence>
<dbReference type="VEuPathDB" id="TriTrypDB:TcG_06687"/>
<dbReference type="VEuPathDB" id="TriTrypDB:TCSYLVIO_000032"/>
<comment type="caution">
    <text evidence="1">The sequence shown here is derived from an EMBL/GenBank/DDBJ whole genome shotgun (WGS) entry which is preliminary data.</text>
</comment>
<dbReference type="VEuPathDB" id="TriTrypDB:TcCLB.509331.160"/>
<dbReference type="VEuPathDB" id="TriTrypDB:C3747_21g48"/>
<dbReference type="VEuPathDB" id="TriTrypDB:TcCL_NonESM03505"/>
<name>A0A2V2UZQ8_TRYCR</name>
<gene>
    <name evidence="1" type="ORF">C4B63_77g80</name>
</gene>